<name>A0A4Q2T3L7_9ACTN</name>
<protein>
    <submittedName>
        <fullName evidence="3">Uncharacterized protein</fullName>
    </submittedName>
</protein>
<evidence type="ECO:0000313" key="4">
    <source>
        <dbReference type="Proteomes" id="UP000291101"/>
    </source>
</evidence>
<feature type="transmembrane region" description="Helical" evidence="2">
    <location>
        <begin position="28"/>
        <end position="45"/>
    </location>
</feature>
<evidence type="ECO:0000256" key="1">
    <source>
        <dbReference type="SAM" id="MobiDB-lite"/>
    </source>
</evidence>
<gene>
    <name evidence="3" type="ORF">EUA94_05595</name>
</gene>
<sequence>MRVVAAAVGAAVVGAVSAVAGTLLHQQWWGLALGLVAGLVTLAWLPPGVVRLAFAVGWCLTVLRGALERPAGGFLIGSDSAGWSFVVGSFVLLVAALATVRSGAAARRGSGTSAAAHLNSPRGEEPPEH</sequence>
<dbReference type="EMBL" id="SDWV01000004">
    <property type="protein sequence ID" value="RYC13346.1"/>
    <property type="molecule type" value="Genomic_DNA"/>
</dbReference>
<reference evidence="3 4" key="1">
    <citation type="submission" date="2019-01" db="EMBL/GenBank/DDBJ databases">
        <title>Novel species of Nocardioides.</title>
        <authorList>
            <person name="Liu Q."/>
            <person name="X Y.-H."/>
        </authorList>
    </citation>
    <scope>NUCLEOTIDE SEQUENCE [LARGE SCALE GENOMIC DNA]</scope>
    <source>
        <strain evidence="3 4">HLT2-9</strain>
    </source>
</reference>
<keyword evidence="4" id="KW-1185">Reference proteome</keyword>
<feature type="transmembrane region" description="Helical" evidence="2">
    <location>
        <begin position="81"/>
        <end position="100"/>
    </location>
</feature>
<comment type="caution">
    <text evidence="3">The sequence shown here is derived from an EMBL/GenBank/DDBJ whole genome shotgun (WGS) entry which is preliminary data.</text>
</comment>
<keyword evidence="2" id="KW-0472">Membrane</keyword>
<dbReference type="OrthoDB" id="3790697at2"/>
<proteinExistence type="predicted"/>
<feature type="region of interest" description="Disordered" evidence="1">
    <location>
        <begin position="104"/>
        <end position="129"/>
    </location>
</feature>
<organism evidence="3 4">
    <name type="scientific">Nocardioides zhouii</name>
    <dbReference type="NCBI Taxonomy" id="1168729"/>
    <lineage>
        <taxon>Bacteria</taxon>
        <taxon>Bacillati</taxon>
        <taxon>Actinomycetota</taxon>
        <taxon>Actinomycetes</taxon>
        <taxon>Propionibacteriales</taxon>
        <taxon>Nocardioidaceae</taxon>
        <taxon>Nocardioides</taxon>
    </lineage>
</organism>
<evidence type="ECO:0000256" key="2">
    <source>
        <dbReference type="SAM" id="Phobius"/>
    </source>
</evidence>
<dbReference type="RefSeq" id="WP_129425537.1">
    <property type="nucleotide sequence ID" value="NZ_SDWV01000004.1"/>
</dbReference>
<dbReference type="AlphaFoldDB" id="A0A4Q2T3L7"/>
<accession>A0A4Q2T3L7</accession>
<evidence type="ECO:0000313" key="3">
    <source>
        <dbReference type="EMBL" id="RYC13346.1"/>
    </source>
</evidence>
<dbReference type="Proteomes" id="UP000291101">
    <property type="component" value="Unassembled WGS sequence"/>
</dbReference>
<keyword evidence="2" id="KW-0812">Transmembrane</keyword>
<keyword evidence="2" id="KW-1133">Transmembrane helix</keyword>
<feature type="compositionally biased region" description="Low complexity" evidence="1">
    <location>
        <begin position="104"/>
        <end position="116"/>
    </location>
</feature>